<accession>A0A848C2S3</accession>
<name>A0A848C2S3_9FIRM</name>
<dbReference type="RefSeq" id="WP_170087812.1">
    <property type="nucleotide sequence ID" value="NZ_JABAFG010000015.1"/>
</dbReference>
<comment type="caution">
    <text evidence="1">The sequence shown here is derived from an EMBL/GenBank/DDBJ whole genome shotgun (WGS) entry which is preliminary data.</text>
</comment>
<sequence>MSNLYVIQPAFTTGEISPAVGSRVDIDQYKSALLNAENTVIRPYGGCYRRQGSQYIGELKYSDKEAVLVSFYNSETDAYLLEVGYQYIRIWKDGAYTGIELSTPYTRPGQLQFTQSGDVMIICSGYFPVKQLRHKTDGWDLIDMEITEPYYDSLLDTTEDNKVTPSGTTGDITITSQKSIFASGMEGGYIQIKQEMSSQTLSGTWGEETASWTSGELYVGEKWKIITHGTHHYQIVLQKRDTEGGPWKEFRKYTSNDDQNYTESGSETDPCYLRMIVDVWNDDEASKSKLTVDLTRLPYTHTGTAKITSVQSGTVIKATVKDNLGSTEAVSSYAFSSWSNYFGYPQLSCFFQDRLIFAANWKNPYTLWMSRTGDYPNFSVEKADGTLTDDSAIKMDLIVRNSYQIRHLVPSQDLVVLTSGNEWVISGDSVLTPTKAYPKAQTMRGSSTCLPQHIGNRIIHVQRSGSTVRDLGYQYESDNYNGDELDILATHLVKNHKLVSSAYCQEPDSTLFFVRDDGVLLAFTIIREQKVFAWSHFVTDGSYKWIVAIPRDENDELYAIVERTINGQTKRYIEQFPVMRDDRDEYVDSYVTGSGNSISLPHLIGKTICIVGDGIRQQDEVVPADGIVQLDETYTRIIAGLPYTTKIEQPAMEISLQEGTLQARVHKINAVTLRVENSYGGKVGLTFDKMDELRYDEEYTLYSGDLIQSVPLYNIGANTRNHLCILSNEPYPFRLNAIIKEVSVDGGMVKSYNG</sequence>
<organism evidence="1 2">
    <name type="scientific">Megasphaera hexanoica</name>
    <dbReference type="NCBI Taxonomy" id="1675036"/>
    <lineage>
        <taxon>Bacteria</taxon>
        <taxon>Bacillati</taxon>
        <taxon>Bacillota</taxon>
        <taxon>Negativicutes</taxon>
        <taxon>Veillonellales</taxon>
        <taxon>Veillonellaceae</taxon>
        <taxon>Megasphaera</taxon>
    </lineage>
</organism>
<dbReference type="EMBL" id="JABAFG010000015">
    <property type="protein sequence ID" value="NME28843.1"/>
    <property type="molecule type" value="Genomic_DNA"/>
</dbReference>
<evidence type="ECO:0000313" key="2">
    <source>
        <dbReference type="Proteomes" id="UP000591071"/>
    </source>
</evidence>
<dbReference type="Proteomes" id="UP000591071">
    <property type="component" value="Unassembled WGS sequence"/>
</dbReference>
<gene>
    <name evidence="1" type="ORF">HF872_09460</name>
</gene>
<reference evidence="1 2" key="1">
    <citation type="submission" date="2020-04" db="EMBL/GenBank/DDBJ databases">
        <authorList>
            <person name="Hitch T.C.A."/>
            <person name="Wylensek D."/>
            <person name="Clavel T."/>
        </authorList>
    </citation>
    <scope>NUCLEOTIDE SEQUENCE [LARGE SCALE GENOMIC DNA]</scope>
    <source>
        <strain evidence="1 2">Oil-RF-744-FAT-WT-6-1</strain>
    </source>
</reference>
<evidence type="ECO:0000313" key="1">
    <source>
        <dbReference type="EMBL" id="NME28843.1"/>
    </source>
</evidence>
<proteinExistence type="predicted"/>
<protein>
    <submittedName>
        <fullName evidence="1">Uncharacterized protein</fullName>
    </submittedName>
</protein>
<dbReference type="AlphaFoldDB" id="A0A848C2S3"/>